<gene>
    <name evidence="2" type="ORF">AACH10_10265</name>
</gene>
<dbReference type="Gene3D" id="3.40.50.1820">
    <property type="entry name" value="alpha/beta hydrolase"/>
    <property type="match status" value="1"/>
</dbReference>
<dbReference type="GO" id="GO:0016787">
    <property type="term" value="F:hydrolase activity"/>
    <property type="evidence" value="ECO:0007669"/>
    <property type="project" value="UniProtKB-KW"/>
</dbReference>
<dbReference type="PRINTS" id="PR00111">
    <property type="entry name" value="ABHYDROLASE"/>
</dbReference>
<evidence type="ECO:0000259" key="1">
    <source>
        <dbReference type="Pfam" id="PF00561"/>
    </source>
</evidence>
<dbReference type="InterPro" id="IPR029058">
    <property type="entry name" value="AB_hydrolase_fold"/>
</dbReference>
<protein>
    <submittedName>
        <fullName evidence="2">Alpha/beta hydrolase</fullName>
    </submittedName>
</protein>
<comment type="caution">
    <text evidence="2">The sequence shown here is derived from an EMBL/GenBank/DDBJ whole genome shotgun (WGS) entry which is preliminary data.</text>
</comment>
<dbReference type="PANTHER" id="PTHR43689">
    <property type="entry name" value="HYDROLASE"/>
    <property type="match status" value="1"/>
</dbReference>
<sequence length="273" mass="28768">MNLTVNDRAAYAYTGGKPFDPAQPTVVFIHGALHDHSGWTLLSRWCAHHGHNALAVDLPGHGRSAGPVLPDVESLADWVLAVLDAAGAAAGQKVAVVGHSMGSLIALECAARAPERITQLVMVGTAYPMKVSQALLDTAASAPLKAIDMVNSFSIGTLAAKPSYPGPGMWLHGANRALMRRTLNGPNATGCAVNLFHHDFTVCDRYAHGMEAAAQVRCPVTFVLGERDQMTSPKVTREIGAALKARTVMLPTGHTQMAEDPDGLLEALRSALA</sequence>
<accession>A0ABU9CFI0</accession>
<proteinExistence type="predicted"/>
<dbReference type="EMBL" id="JBBUTH010000004">
    <property type="protein sequence ID" value="MEK8050623.1"/>
    <property type="molecule type" value="Genomic_DNA"/>
</dbReference>
<feature type="domain" description="AB hydrolase-1" evidence="1">
    <location>
        <begin position="24"/>
        <end position="260"/>
    </location>
</feature>
<dbReference type="Pfam" id="PF00561">
    <property type="entry name" value="Abhydrolase_1"/>
    <property type="match status" value="1"/>
</dbReference>
<evidence type="ECO:0000313" key="3">
    <source>
        <dbReference type="Proteomes" id="UP001365405"/>
    </source>
</evidence>
<evidence type="ECO:0000313" key="2">
    <source>
        <dbReference type="EMBL" id="MEK8050623.1"/>
    </source>
</evidence>
<dbReference type="InterPro" id="IPR000639">
    <property type="entry name" value="Epox_hydrolase-like"/>
</dbReference>
<reference evidence="2 3" key="1">
    <citation type="submission" date="2024-04" db="EMBL/GenBank/DDBJ databases">
        <title>Novel species of the genus Ideonella isolated from streams.</title>
        <authorList>
            <person name="Lu H."/>
        </authorList>
    </citation>
    <scope>NUCLEOTIDE SEQUENCE [LARGE SCALE GENOMIC DNA]</scope>
    <source>
        <strain evidence="2 3">DXS22W</strain>
    </source>
</reference>
<organism evidence="2 3">
    <name type="scientific">Pseudaquabacterium inlustre</name>
    <dbReference type="NCBI Taxonomy" id="2984192"/>
    <lineage>
        <taxon>Bacteria</taxon>
        <taxon>Pseudomonadati</taxon>
        <taxon>Pseudomonadota</taxon>
        <taxon>Betaproteobacteria</taxon>
        <taxon>Burkholderiales</taxon>
        <taxon>Sphaerotilaceae</taxon>
        <taxon>Pseudaquabacterium</taxon>
    </lineage>
</organism>
<dbReference type="SUPFAM" id="SSF53474">
    <property type="entry name" value="alpha/beta-Hydrolases"/>
    <property type="match status" value="1"/>
</dbReference>
<dbReference type="InterPro" id="IPR000073">
    <property type="entry name" value="AB_hydrolase_1"/>
</dbReference>
<keyword evidence="2" id="KW-0378">Hydrolase</keyword>
<dbReference type="PANTHER" id="PTHR43689:SF8">
    <property type="entry name" value="ALPHA_BETA-HYDROLASES SUPERFAMILY PROTEIN"/>
    <property type="match status" value="1"/>
</dbReference>
<dbReference type="Proteomes" id="UP001365405">
    <property type="component" value="Unassembled WGS sequence"/>
</dbReference>
<name>A0ABU9CFI0_9BURK</name>
<dbReference type="RefSeq" id="WP_341410292.1">
    <property type="nucleotide sequence ID" value="NZ_JBBUTH010000004.1"/>
</dbReference>
<keyword evidence="3" id="KW-1185">Reference proteome</keyword>
<dbReference type="PRINTS" id="PR00412">
    <property type="entry name" value="EPOXHYDRLASE"/>
</dbReference>